<gene>
    <name evidence="5" type="ORF">HA052_10200</name>
</gene>
<sequence length="304" mass="32628">MSWQNLCFSWLLRRTAKSLTRKPGLTAQEMRKRSAKWARGEAKPPRGWRVRKLDAQALRGEWIEPEAAERREATGRVILYLHGGGYCFCSPVTHRGVAAALAREADARAFSLDYRLAPEHPFPAAVDDALAAYRALLDEGVAADRIVIAGDSSGGGLALALLLSLRDAGAPLPAGAVLFSPWTDLAATGASLEANDASDVMLSAVAVRNFSRYYLGDAAADHPIASPLYGEYAGLPDLFIQASDTEVLLDDAARVARKASAAGVAVEFKVWRRLPHAWATLAPMLPEARAAIKEAGGFVRKVAP</sequence>
<keyword evidence="6" id="KW-1185">Reference proteome</keyword>
<dbReference type="PROSITE" id="PS01173">
    <property type="entry name" value="LIPASE_GDXG_HIS"/>
    <property type="match status" value="1"/>
</dbReference>
<dbReference type="InterPro" id="IPR029058">
    <property type="entry name" value="AB_hydrolase_fold"/>
</dbReference>
<dbReference type="Gene3D" id="3.40.50.1820">
    <property type="entry name" value="alpha/beta hydrolase"/>
    <property type="match status" value="1"/>
</dbReference>
<evidence type="ECO:0000259" key="4">
    <source>
        <dbReference type="Pfam" id="PF07859"/>
    </source>
</evidence>
<dbReference type="GO" id="GO:0016787">
    <property type="term" value="F:hydrolase activity"/>
    <property type="evidence" value="ECO:0007669"/>
    <property type="project" value="UniProtKB-KW"/>
</dbReference>
<keyword evidence="2 5" id="KW-0378">Hydrolase</keyword>
<evidence type="ECO:0000256" key="3">
    <source>
        <dbReference type="PROSITE-ProRule" id="PRU10038"/>
    </source>
</evidence>
<dbReference type="PROSITE" id="PS01174">
    <property type="entry name" value="LIPASE_GDXG_SER"/>
    <property type="match status" value="1"/>
</dbReference>
<dbReference type="InterPro" id="IPR013094">
    <property type="entry name" value="AB_hydrolase_3"/>
</dbReference>
<evidence type="ECO:0000256" key="2">
    <source>
        <dbReference type="ARBA" id="ARBA00022801"/>
    </source>
</evidence>
<evidence type="ECO:0000313" key="6">
    <source>
        <dbReference type="Proteomes" id="UP001515641"/>
    </source>
</evidence>
<dbReference type="SUPFAM" id="SSF53474">
    <property type="entry name" value="alpha/beta-Hydrolases"/>
    <property type="match status" value="1"/>
</dbReference>
<dbReference type="InterPro" id="IPR002168">
    <property type="entry name" value="Lipase_GDXG_HIS_AS"/>
</dbReference>
<dbReference type="RefSeq" id="WP_166451853.1">
    <property type="nucleotide sequence ID" value="NZ_JAAOMA010000012.1"/>
</dbReference>
<protein>
    <submittedName>
        <fullName evidence="5">Alpha/beta hydrolase</fullName>
    </submittedName>
</protein>
<comment type="caution">
    <text evidence="5">The sequence shown here is derived from an EMBL/GenBank/DDBJ whole genome shotgun (WGS) entry which is preliminary data.</text>
</comment>
<feature type="domain" description="Alpha/beta hydrolase fold-3" evidence="4">
    <location>
        <begin position="78"/>
        <end position="279"/>
    </location>
</feature>
<dbReference type="InterPro" id="IPR050300">
    <property type="entry name" value="GDXG_lipolytic_enzyme"/>
</dbReference>
<reference evidence="5 6" key="1">
    <citation type="submission" date="2020-03" db="EMBL/GenBank/DDBJ databases">
        <title>Draft genome sequence of environmentally isolated cultures.</title>
        <authorList>
            <person name="Wilson H.S."/>
            <person name="De Leon M.E."/>
        </authorList>
    </citation>
    <scope>NUCLEOTIDE SEQUENCE [LARGE SCALE GENOMIC DNA]</scope>
    <source>
        <strain evidence="5 6">HSC-31F16</strain>
    </source>
</reference>
<accession>A0ABX0L1H9</accession>
<comment type="similarity">
    <text evidence="1">Belongs to the 'GDXG' lipolytic enzyme family.</text>
</comment>
<feature type="active site" evidence="3">
    <location>
        <position position="152"/>
    </location>
</feature>
<dbReference type="EMBL" id="JAAOMA010000012">
    <property type="protein sequence ID" value="NHR05575.1"/>
    <property type="molecule type" value="Genomic_DNA"/>
</dbReference>
<dbReference type="Pfam" id="PF07859">
    <property type="entry name" value="Abhydrolase_3"/>
    <property type="match status" value="1"/>
</dbReference>
<dbReference type="InterPro" id="IPR033140">
    <property type="entry name" value="Lipase_GDXG_put_SER_AS"/>
</dbReference>
<evidence type="ECO:0000313" key="5">
    <source>
        <dbReference type="EMBL" id="NHR05575.1"/>
    </source>
</evidence>
<dbReference type="PANTHER" id="PTHR48081:SF30">
    <property type="entry name" value="ACETYL-HYDROLASE LIPR-RELATED"/>
    <property type="match status" value="1"/>
</dbReference>
<dbReference type="PANTHER" id="PTHR48081">
    <property type="entry name" value="AB HYDROLASE SUPERFAMILY PROTEIN C4A8.06C"/>
    <property type="match status" value="1"/>
</dbReference>
<organism evidence="5 6">
    <name type="scientific">Chromobacterium fluminis</name>
    <dbReference type="NCBI Taxonomy" id="3044269"/>
    <lineage>
        <taxon>Bacteria</taxon>
        <taxon>Pseudomonadati</taxon>
        <taxon>Pseudomonadota</taxon>
        <taxon>Betaproteobacteria</taxon>
        <taxon>Neisseriales</taxon>
        <taxon>Chromobacteriaceae</taxon>
        <taxon>Chromobacterium</taxon>
    </lineage>
</organism>
<evidence type="ECO:0000256" key="1">
    <source>
        <dbReference type="ARBA" id="ARBA00010515"/>
    </source>
</evidence>
<proteinExistence type="inferred from homology"/>
<name>A0ABX0L1H9_9NEIS</name>
<dbReference type="Proteomes" id="UP001515641">
    <property type="component" value="Unassembled WGS sequence"/>
</dbReference>